<reference evidence="2 3" key="1">
    <citation type="submission" date="2023-07" db="EMBL/GenBank/DDBJ databases">
        <title>Sorghum-associated microbial communities from plants grown in Nebraska, USA.</title>
        <authorList>
            <person name="Schachtman D."/>
        </authorList>
    </citation>
    <scope>NUCLEOTIDE SEQUENCE [LARGE SCALE GENOMIC DNA]</scope>
    <source>
        <strain evidence="2 3">BE240</strain>
    </source>
</reference>
<name>A0ABU1V9E8_9BURK</name>
<gene>
    <name evidence="2" type="ORF">J2X09_001821</name>
</gene>
<dbReference type="Proteomes" id="UP001265550">
    <property type="component" value="Unassembled WGS sequence"/>
</dbReference>
<dbReference type="EMBL" id="JAVDWE010000004">
    <property type="protein sequence ID" value="MDR7094083.1"/>
    <property type="molecule type" value="Genomic_DNA"/>
</dbReference>
<feature type="signal peptide" evidence="1">
    <location>
        <begin position="1"/>
        <end position="23"/>
    </location>
</feature>
<protein>
    <submittedName>
        <fullName evidence="2">Spy/CpxP family protein refolding chaperone</fullName>
    </submittedName>
</protein>
<feature type="chain" id="PRO_5046785359" evidence="1">
    <location>
        <begin position="24"/>
        <end position="153"/>
    </location>
</feature>
<dbReference type="PROSITE" id="PS51257">
    <property type="entry name" value="PROKAR_LIPOPROTEIN"/>
    <property type="match status" value="1"/>
</dbReference>
<dbReference type="RefSeq" id="WP_204733199.1">
    <property type="nucleotide sequence ID" value="NZ_JAVDWE010000004.1"/>
</dbReference>
<evidence type="ECO:0000313" key="2">
    <source>
        <dbReference type="EMBL" id="MDR7094083.1"/>
    </source>
</evidence>
<evidence type="ECO:0000256" key="1">
    <source>
        <dbReference type="SAM" id="SignalP"/>
    </source>
</evidence>
<keyword evidence="1" id="KW-0732">Signal</keyword>
<dbReference type="Pfam" id="PF07813">
    <property type="entry name" value="LTXXQ"/>
    <property type="match status" value="1"/>
</dbReference>
<comment type="caution">
    <text evidence="2">The sequence shown here is derived from an EMBL/GenBank/DDBJ whole genome shotgun (WGS) entry which is preliminary data.</text>
</comment>
<proteinExistence type="predicted"/>
<evidence type="ECO:0000313" key="3">
    <source>
        <dbReference type="Proteomes" id="UP001265550"/>
    </source>
</evidence>
<organism evidence="2 3">
    <name type="scientific">Hydrogenophaga laconesensis</name>
    <dbReference type="NCBI Taxonomy" id="1805971"/>
    <lineage>
        <taxon>Bacteria</taxon>
        <taxon>Pseudomonadati</taxon>
        <taxon>Pseudomonadota</taxon>
        <taxon>Betaproteobacteria</taxon>
        <taxon>Burkholderiales</taxon>
        <taxon>Comamonadaceae</taxon>
        <taxon>Hydrogenophaga</taxon>
    </lineage>
</organism>
<dbReference type="Gene3D" id="1.20.120.1490">
    <property type="match status" value="1"/>
</dbReference>
<keyword evidence="3" id="KW-1185">Reference proteome</keyword>
<dbReference type="InterPro" id="IPR012899">
    <property type="entry name" value="LTXXQ"/>
</dbReference>
<sequence length="153" mass="17005">MKPWIQRSLMAFTGVAIAVGSLAACGHRERAPMSPEKIAEVRGKVVDRITSKLDLNAEQQQKLNVLADKVQAQRTALIGQTTDPRGEMSALVAGEKFDRARALNLLDEKTRVVQVSSPEVINALADFYDSLNPTQQAEVRERMQKRKGWFSRG</sequence>
<accession>A0ABU1V9E8</accession>